<evidence type="ECO:0000256" key="2">
    <source>
        <dbReference type="SAM" id="SignalP"/>
    </source>
</evidence>
<dbReference type="AlphaFoldDB" id="A0A7I9WJP9"/>
<dbReference type="Proteomes" id="UP000465241">
    <property type="component" value="Unassembled WGS sequence"/>
</dbReference>
<comment type="caution">
    <text evidence="4">The sequence shown here is derived from an EMBL/GenBank/DDBJ whole genome shotgun (WGS) entry which is preliminary data.</text>
</comment>
<feature type="signal peptide" evidence="2">
    <location>
        <begin position="1"/>
        <end position="29"/>
    </location>
</feature>
<keyword evidence="2" id="KW-0732">Signal</keyword>
<accession>A0A7I9WJP9</accession>
<dbReference type="EMBL" id="BLKT01000003">
    <property type="protein sequence ID" value="GFG57588.1"/>
    <property type="molecule type" value="Genomic_DNA"/>
</dbReference>
<dbReference type="Pfam" id="PF08237">
    <property type="entry name" value="PE-PPE"/>
    <property type="match status" value="1"/>
</dbReference>
<dbReference type="Gene3D" id="3.40.50.1820">
    <property type="entry name" value="alpha/beta hydrolase"/>
    <property type="match status" value="1"/>
</dbReference>
<feature type="domain" description="PE-PPE" evidence="3">
    <location>
        <begin position="72"/>
        <end position="307"/>
    </location>
</feature>
<feature type="compositionally biased region" description="Acidic residues" evidence="1">
    <location>
        <begin position="395"/>
        <end position="442"/>
    </location>
</feature>
<dbReference type="RefSeq" id="WP_193488726.1">
    <property type="nucleotide sequence ID" value="NZ_BAAAMC010000012.1"/>
</dbReference>
<proteinExistence type="predicted"/>
<protein>
    <recommendedName>
        <fullName evidence="3">PE-PPE domain-containing protein</fullName>
    </recommendedName>
</protein>
<gene>
    <name evidence="4" type="ORF">MMUR_17240</name>
</gene>
<evidence type="ECO:0000256" key="1">
    <source>
        <dbReference type="SAM" id="MobiDB-lite"/>
    </source>
</evidence>
<feature type="compositionally biased region" description="Basic and acidic residues" evidence="1">
    <location>
        <begin position="374"/>
        <end position="393"/>
    </location>
</feature>
<dbReference type="InterPro" id="IPR029058">
    <property type="entry name" value="AB_hydrolase_fold"/>
</dbReference>
<feature type="chain" id="PRO_5029635722" description="PE-PPE domain-containing protein" evidence="2">
    <location>
        <begin position="30"/>
        <end position="452"/>
    </location>
</feature>
<organism evidence="4 5">
    <name type="scientific">Mycolicibacterium murale</name>
    <dbReference type="NCBI Taxonomy" id="182220"/>
    <lineage>
        <taxon>Bacteria</taxon>
        <taxon>Bacillati</taxon>
        <taxon>Actinomycetota</taxon>
        <taxon>Actinomycetes</taxon>
        <taxon>Mycobacteriales</taxon>
        <taxon>Mycobacteriaceae</taxon>
        <taxon>Mycolicibacterium</taxon>
    </lineage>
</organism>
<name>A0A7I9WJP9_9MYCO</name>
<feature type="region of interest" description="Disordered" evidence="1">
    <location>
        <begin position="341"/>
        <end position="452"/>
    </location>
</feature>
<sequence length="452" mass="47927">MAGRRVLTALATVAALTLAPVATPPSATAVSALVMGGTDQPDPEKLGDYLPDVHTTFLDPFTACSPTDCDLEGVVYPAEFWPFPQWGGLEGQKYDRSVAEGVVNLEAALRRQYLEDPDEPVVLFGASQSATVVTFVKRKLATHPEGMPAQVQIVLIGNPNRPNGGLLARFAPLTIPVLEFTGSGGTPTDAGMPTTDIAFQYDIAADFPKYPLNLFALLNSIIGIDIHGDYLLNRNGYTEAELQAAMQDPANQQIHGDTTYITIPTKRLPLLAPLRQLGVDRNATAVTEPLAALLEPTLRVLVELGYDRGAGYGRASGFGLLPRVDPVRLTTDLVTAVSTGLRDARAAAVAPSSRQGEPPGEPEPKIQQMSSAADHSDVEPAPVPERDRRRQSEPEVADDADETDDTTDQGTTQDEDDSEDASVDEPDPSDASDAEGASDEPASDAPAEPAAA</sequence>
<reference evidence="4 5" key="1">
    <citation type="journal article" date="2019" name="Emerg. Microbes Infect.">
        <title>Comprehensive subspecies identification of 175 nontuberculous mycobacteria species based on 7547 genomic profiles.</title>
        <authorList>
            <person name="Matsumoto Y."/>
            <person name="Kinjo T."/>
            <person name="Motooka D."/>
            <person name="Nabeya D."/>
            <person name="Jung N."/>
            <person name="Uechi K."/>
            <person name="Horii T."/>
            <person name="Iida T."/>
            <person name="Fujita J."/>
            <person name="Nakamura S."/>
        </authorList>
    </citation>
    <scope>NUCLEOTIDE SEQUENCE [LARGE SCALE GENOMIC DNA]</scope>
    <source>
        <strain evidence="4 5">JCM 13392</strain>
    </source>
</reference>
<feature type="compositionally biased region" description="Low complexity" evidence="1">
    <location>
        <begin position="443"/>
        <end position="452"/>
    </location>
</feature>
<evidence type="ECO:0000259" key="3">
    <source>
        <dbReference type="Pfam" id="PF08237"/>
    </source>
</evidence>
<evidence type="ECO:0000313" key="5">
    <source>
        <dbReference type="Proteomes" id="UP000465241"/>
    </source>
</evidence>
<keyword evidence="5" id="KW-1185">Reference proteome</keyword>
<dbReference type="InterPro" id="IPR013228">
    <property type="entry name" value="PE-PPE_C"/>
</dbReference>
<dbReference type="SUPFAM" id="SSF53474">
    <property type="entry name" value="alpha/beta-Hydrolases"/>
    <property type="match status" value="1"/>
</dbReference>
<evidence type="ECO:0000313" key="4">
    <source>
        <dbReference type="EMBL" id="GFG57588.1"/>
    </source>
</evidence>